<comment type="caution">
    <text evidence="1">The sequence shown here is derived from an EMBL/GenBank/DDBJ whole genome shotgun (WGS) entry which is preliminary data.</text>
</comment>
<dbReference type="Proteomes" id="UP001176891">
    <property type="component" value="Unassembled WGS sequence"/>
</dbReference>
<gene>
    <name evidence="1" type="ORF">Q4Q39_06955</name>
</gene>
<reference evidence="1" key="1">
    <citation type="submission" date="2023-07" db="EMBL/GenBank/DDBJ databases">
        <title>Two novel species in the genus Flavivirga.</title>
        <authorList>
            <person name="Kwon K."/>
        </authorList>
    </citation>
    <scope>NUCLEOTIDE SEQUENCE</scope>
    <source>
        <strain evidence="1">KACC 14157</strain>
    </source>
</reference>
<sequence length="226" mass="26526">MNLKESIDNLYTVFSGYIIRGNLRYRSCECCVSDEEIKLLLSKPLKELSANDLNHFMASAITTFGGVEDYKHFLPRILELIVDNSDVVDDFLTYEKLNYSEWLNWNTEEIVALKSFFEALLINALDKDFEIIDDSISLNLIYNNYERLTEILQNSDSKILLQKIVDEVFNDCYWKVDKELLNIYASKKIVKKVEQLYFKTKDKMELNKIAIAYSILENHNENRNTK</sequence>
<protein>
    <submittedName>
        <fullName evidence="1">Uncharacterized protein</fullName>
    </submittedName>
</protein>
<dbReference type="RefSeq" id="WP_303281675.1">
    <property type="nucleotide sequence ID" value="NZ_BAABCZ010000005.1"/>
</dbReference>
<keyword evidence="2" id="KW-1185">Reference proteome</keyword>
<accession>A0ABT8X0K7</accession>
<evidence type="ECO:0000313" key="1">
    <source>
        <dbReference type="EMBL" id="MDO5987130.1"/>
    </source>
</evidence>
<dbReference type="EMBL" id="JAUOEM010000002">
    <property type="protein sequence ID" value="MDO5987130.1"/>
    <property type="molecule type" value="Genomic_DNA"/>
</dbReference>
<evidence type="ECO:0000313" key="2">
    <source>
        <dbReference type="Proteomes" id="UP001176891"/>
    </source>
</evidence>
<organism evidence="1 2">
    <name type="scientific">Flavivirga amylovorans</name>
    <dbReference type="NCBI Taxonomy" id="870486"/>
    <lineage>
        <taxon>Bacteria</taxon>
        <taxon>Pseudomonadati</taxon>
        <taxon>Bacteroidota</taxon>
        <taxon>Flavobacteriia</taxon>
        <taxon>Flavobacteriales</taxon>
        <taxon>Flavobacteriaceae</taxon>
        <taxon>Flavivirga</taxon>
    </lineage>
</organism>
<proteinExistence type="predicted"/>
<name>A0ABT8X0K7_9FLAO</name>